<proteinExistence type="inferred from homology"/>
<protein>
    <recommendedName>
        <fullName evidence="9">TRAP transporter small permease protein</fullName>
    </recommendedName>
</protein>
<dbReference type="PANTHER" id="PTHR35011:SF11">
    <property type="entry name" value="TRAP TRANSPORTER SMALL PERMEASE PROTEIN"/>
    <property type="match status" value="1"/>
</dbReference>
<dbReference type="Proteomes" id="UP000236884">
    <property type="component" value="Chromosome"/>
</dbReference>
<keyword evidence="6 9" id="KW-1133">Transmembrane helix</keyword>
<dbReference type="RefSeq" id="WP_096351525.1">
    <property type="nucleotide sequence ID" value="NZ_AP014946.1"/>
</dbReference>
<comment type="function">
    <text evidence="9">Part of the tripartite ATP-independent periplasmic (TRAP) transport system.</text>
</comment>
<evidence type="ECO:0000256" key="2">
    <source>
        <dbReference type="ARBA" id="ARBA00022448"/>
    </source>
</evidence>
<evidence type="ECO:0000256" key="5">
    <source>
        <dbReference type="ARBA" id="ARBA00022692"/>
    </source>
</evidence>
<keyword evidence="4 9" id="KW-0997">Cell inner membrane</keyword>
<evidence type="ECO:0000256" key="4">
    <source>
        <dbReference type="ARBA" id="ARBA00022519"/>
    </source>
</evidence>
<feature type="transmembrane region" description="Helical" evidence="9">
    <location>
        <begin position="138"/>
        <end position="158"/>
    </location>
</feature>
<feature type="transmembrane region" description="Helical" evidence="9">
    <location>
        <begin position="97"/>
        <end position="118"/>
    </location>
</feature>
<evidence type="ECO:0000313" key="11">
    <source>
        <dbReference type="EMBL" id="BAT58104.1"/>
    </source>
</evidence>
<evidence type="ECO:0000256" key="9">
    <source>
        <dbReference type="RuleBase" id="RU369079"/>
    </source>
</evidence>
<evidence type="ECO:0000256" key="1">
    <source>
        <dbReference type="ARBA" id="ARBA00004429"/>
    </source>
</evidence>
<evidence type="ECO:0000256" key="3">
    <source>
        <dbReference type="ARBA" id="ARBA00022475"/>
    </source>
</evidence>
<comment type="subunit">
    <text evidence="9">The complex comprises the extracytoplasmic solute receptor protein and the two transmembrane proteins.</text>
</comment>
<evidence type="ECO:0000256" key="7">
    <source>
        <dbReference type="ARBA" id="ARBA00023136"/>
    </source>
</evidence>
<dbReference type="PANTHER" id="PTHR35011">
    <property type="entry name" value="2,3-DIKETO-L-GULONATE TRAP TRANSPORTER SMALL PERMEASE PROTEIN YIAM"/>
    <property type="match status" value="1"/>
</dbReference>
<gene>
    <name evidence="11" type="ORF">GJW-30_1_00619</name>
</gene>
<dbReference type="InterPro" id="IPR055348">
    <property type="entry name" value="DctQ"/>
</dbReference>
<dbReference type="GO" id="GO:0015740">
    <property type="term" value="P:C4-dicarboxylate transport"/>
    <property type="evidence" value="ECO:0007669"/>
    <property type="project" value="TreeGrafter"/>
</dbReference>
<dbReference type="EMBL" id="AP014946">
    <property type="protein sequence ID" value="BAT58104.1"/>
    <property type="molecule type" value="Genomic_DNA"/>
</dbReference>
<dbReference type="InterPro" id="IPR007387">
    <property type="entry name" value="TRAP_DctQ"/>
</dbReference>
<evidence type="ECO:0000259" key="10">
    <source>
        <dbReference type="Pfam" id="PF04290"/>
    </source>
</evidence>
<keyword evidence="7 9" id="KW-0472">Membrane</keyword>
<comment type="subcellular location">
    <subcellularLocation>
        <location evidence="1 9">Cell inner membrane</location>
        <topology evidence="1 9">Multi-pass membrane protein</topology>
    </subcellularLocation>
</comment>
<keyword evidence="12" id="KW-1185">Reference proteome</keyword>
<reference evidence="11 12" key="1">
    <citation type="submission" date="2015-08" db="EMBL/GenBank/DDBJ databases">
        <title>Investigation of the bacterial diversity of lava forest soil.</title>
        <authorList>
            <person name="Lee J.S."/>
        </authorList>
    </citation>
    <scope>NUCLEOTIDE SEQUENCE [LARGE SCALE GENOMIC DNA]</scope>
    <source>
        <strain evidence="11 12">GJW-30</strain>
    </source>
</reference>
<keyword evidence="2 9" id="KW-0813">Transport</keyword>
<dbReference type="KEGG" id="vgo:GJW-30_1_00619"/>
<sequence>MSNEPDPLLMNQEPPVRVPLTFERVVAALAMGALCLITLGNVFARYLTNYSFAFTEEFSIALMVVVTMLGASIATAADRNIRITWFANMLPPAGRRVAEVISSLAIITMFGLLVWLGGRLVWDEYRFEVTSPGLGEPQWVYTLALPLLAAAVIGRAIGHLVRVWRARKVPKHESVEPI</sequence>
<feature type="domain" description="Tripartite ATP-independent periplasmic transporters DctQ component" evidence="10">
    <location>
        <begin position="34"/>
        <end position="165"/>
    </location>
</feature>
<organism evidence="11 12">
    <name type="scientific">Variibacter gotjawalensis</name>
    <dbReference type="NCBI Taxonomy" id="1333996"/>
    <lineage>
        <taxon>Bacteria</taxon>
        <taxon>Pseudomonadati</taxon>
        <taxon>Pseudomonadota</taxon>
        <taxon>Alphaproteobacteria</taxon>
        <taxon>Hyphomicrobiales</taxon>
        <taxon>Nitrobacteraceae</taxon>
        <taxon>Variibacter</taxon>
    </lineage>
</organism>
<evidence type="ECO:0000313" key="12">
    <source>
        <dbReference type="Proteomes" id="UP000236884"/>
    </source>
</evidence>
<dbReference type="GO" id="GO:0005886">
    <property type="term" value="C:plasma membrane"/>
    <property type="evidence" value="ECO:0007669"/>
    <property type="project" value="UniProtKB-SubCell"/>
</dbReference>
<keyword evidence="5 9" id="KW-0812">Transmembrane</keyword>
<comment type="similarity">
    <text evidence="8 9">Belongs to the TRAP transporter small permease family.</text>
</comment>
<evidence type="ECO:0000256" key="6">
    <source>
        <dbReference type="ARBA" id="ARBA00022989"/>
    </source>
</evidence>
<dbReference type="Pfam" id="PF04290">
    <property type="entry name" value="DctQ"/>
    <property type="match status" value="1"/>
</dbReference>
<evidence type="ECO:0000256" key="8">
    <source>
        <dbReference type="ARBA" id="ARBA00038436"/>
    </source>
</evidence>
<name>A0A0S3PQ84_9BRAD</name>
<accession>A0A0S3PQ84</accession>
<feature type="transmembrane region" description="Helical" evidence="9">
    <location>
        <begin position="58"/>
        <end position="77"/>
    </location>
</feature>
<dbReference type="AlphaFoldDB" id="A0A0S3PQ84"/>
<feature type="transmembrane region" description="Helical" evidence="9">
    <location>
        <begin position="25"/>
        <end position="46"/>
    </location>
</feature>
<keyword evidence="3" id="KW-1003">Cell membrane</keyword>
<dbReference type="GO" id="GO:0022857">
    <property type="term" value="F:transmembrane transporter activity"/>
    <property type="evidence" value="ECO:0007669"/>
    <property type="project" value="UniProtKB-UniRule"/>
</dbReference>
<dbReference type="OrthoDB" id="4964541at2"/>